<keyword evidence="6" id="KW-1185">Reference proteome</keyword>
<evidence type="ECO:0000259" key="4">
    <source>
        <dbReference type="PROSITE" id="PS51462"/>
    </source>
</evidence>
<dbReference type="PROSITE" id="PS51462">
    <property type="entry name" value="NUDIX"/>
    <property type="match status" value="1"/>
</dbReference>
<gene>
    <name evidence="5" type="ORF">ACFP3V_31080</name>
</gene>
<dbReference type="InterPro" id="IPR000086">
    <property type="entry name" value="NUDIX_hydrolase_dom"/>
</dbReference>
<dbReference type="Proteomes" id="UP001596174">
    <property type="component" value="Unassembled WGS sequence"/>
</dbReference>
<evidence type="ECO:0000313" key="6">
    <source>
        <dbReference type="Proteomes" id="UP001596174"/>
    </source>
</evidence>
<dbReference type="PANTHER" id="PTHR43046:SF12">
    <property type="entry name" value="GDP-MANNOSE MANNOSYL HYDROLASE"/>
    <property type="match status" value="1"/>
</dbReference>
<organism evidence="5 6">
    <name type="scientific">Streptacidiphilus monticola</name>
    <dbReference type="NCBI Taxonomy" id="2161674"/>
    <lineage>
        <taxon>Bacteria</taxon>
        <taxon>Bacillati</taxon>
        <taxon>Actinomycetota</taxon>
        <taxon>Actinomycetes</taxon>
        <taxon>Kitasatosporales</taxon>
        <taxon>Streptomycetaceae</taxon>
        <taxon>Streptacidiphilus</taxon>
    </lineage>
</organism>
<evidence type="ECO:0000313" key="5">
    <source>
        <dbReference type="EMBL" id="MFC5911638.1"/>
    </source>
</evidence>
<sequence>MASSTPHDRNAFLAALPRAFVAASALVTDGQGRVLLLKSYRRWWQWPGGVCEPHEGPAACARRELLEETGLDLEPGALLVVSWITAGGTSLQDMPGVQLHFDFGSVPTGTPLRLQEDEIDSALWIDAAEGDRYAGPLRARRVRAALAARQDGRTRVLVSSRAELEAEDA</sequence>
<feature type="domain" description="Nudix hydrolase" evidence="4">
    <location>
        <begin position="17"/>
        <end position="150"/>
    </location>
</feature>
<dbReference type="PROSITE" id="PS00893">
    <property type="entry name" value="NUDIX_BOX"/>
    <property type="match status" value="1"/>
</dbReference>
<evidence type="ECO:0000256" key="2">
    <source>
        <dbReference type="ARBA" id="ARBA00022801"/>
    </source>
</evidence>
<comment type="caution">
    <text evidence="5">The sequence shown here is derived from an EMBL/GenBank/DDBJ whole genome shotgun (WGS) entry which is preliminary data.</text>
</comment>
<evidence type="ECO:0000256" key="1">
    <source>
        <dbReference type="ARBA" id="ARBA00001946"/>
    </source>
</evidence>
<dbReference type="Gene3D" id="3.90.79.10">
    <property type="entry name" value="Nucleoside Triphosphate Pyrophosphohydrolase"/>
    <property type="match status" value="1"/>
</dbReference>
<evidence type="ECO:0000256" key="3">
    <source>
        <dbReference type="ARBA" id="ARBA00022842"/>
    </source>
</evidence>
<dbReference type="Pfam" id="PF00293">
    <property type="entry name" value="NUDIX"/>
    <property type="match status" value="1"/>
</dbReference>
<dbReference type="RefSeq" id="WP_380590956.1">
    <property type="nucleotide sequence ID" value="NZ_JBHSQJ010000182.1"/>
</dbReference>
<reference evidence="6" key="1">
    <citation type="journal article" date="2019" name="Int. J. Syst. Evol. Microbiol.">
        <title>The Global Catalogue of Microorganisms (GCM) 10K type strain sequencing project: providing services to taxonomists for standard genome sequencing and annotation.</title>
        <authorList>
            <consortium name="The Broad Institute Genomics Platform"/>
            <consortium name="The Broad Institute Genome Sequencing Center for Infectious Disease"/>
            <person name="Wu L."/>
            <person name="Ma J."/>
        </authorList>
    </citation>
    <scope>NUCLEOTIDE SEQUENCE [LARGE SCALE GENOMIC DNA]</scope>
    <source>
        <strain evidence="6">JCM 4816</strain>
    </source>
</reference>
<proteinExistence type="predicted"/>
<keyword evidence="3" id="KW-0460">Magnesium</keyword>
<dbReference type="SUPFAM" id="SSF55811">
    <property type="entry name" value="Nudix"/>
    <property type="match status" value="1"/>
</dbReference>
<dbReference type="PANTHER" id="PTHR43046">
    <property type="entry name" value="GDP-MANNOSE MANNOSYL HYDROLASE"/>
    <property type="match status" value="1"/>
</dbReference>
<dbReference type="InterPro" id="IPR020084">
    <property type="entry name" value="NUDIX_hydrolase_CS"/>
</dbReference>
<keyword evidence="2" id="KW-0378">Hydrolase</keyword>
<comment type="cofactor">
    <cofactor evidence="1">
        <name>Mg(2+)</name>
        <dbReference type="ChEBI" id="CHEBI:18420"/>
    </cofactor>
</comment>
<dbReference type="InterPro" id="IPR015797">
    <property type="entry name" value="NUDIX_hydrolase-like_dom_sf"/>
</dbReference>
<protein>
    <submittedName>
        <fullName evidence="5">NUDIX domain-containing protein</fullName>
    </submittedName>
</protein>
<dbReference type="EMBL" id="JBHSQJ010000182">
    <property type="protein sequence ID" value="MFC5911638.1"/>
    <property type="molecule type" value="Genomic_DNA"/>
</dbReference>
<accession>A0ABW1GBQ8</accession>
<name>A0ABW1GBQ8_9ACTN</name>